<dbReference type="Gene3D" id="2.170.190.11">
    <property type="entry name" value="Molybdopterin biosynthesis moea protein, domain 3"/>
    <property type="match status" value="1"/>
</dbReference>
<dbReference type="CDD" id="cd00886">
    <property type="entry name" value="MogA_MoaB"/>
    <property type="match status" value="1"/>
</dbReference>
<dbReference type="GO" id="GO:0005829">
    <property type="term" value="C:cytosol"/>
    <property type="evidence" value="ECO:0007669"/>
    <property type="project" value="TreeGrafter"/>
</dbReference>
<dbReference type="PROSITE" id="PS01078">
    <property type="entry name" value="MOCF_BIOSYNTHESIS_1"/>
    <property type="match status" value="1"/>
</dbReference>
<comment type="caution">
    <text evidence="6">The sequence shown here is derived from an EMBL/GenBank/DDBJ whole genome shotgun (WGS) entry which is preliminary data.</text>
</comment>
<keyword evidence="7" id="KW-1185">Reference proteome</keyword>
<gene>
    <name evidence="6" type="ORF">CYMTET_10246</name>
</gene>
<proteinExistence type="inferred from homology"/>
<dbReference type="InterPro" id="IPR005110">
    <property type="entry name" value="MoeA_linker/N"/>
</dbReference>
<dbReference type="InterPro" id="IPR036688">
    <property type="entry name" value="MoeA_C_domain_IV_sf"/>
</dbReference>
<dbReference type="EMBL" id="LGRX02003595">
    <property type="protein sequence ID" value="KAK3281999.1"/>
    <property type="molecule type" value="Genomic_DNA"/>
</dbReference>
<feature type="domain" description="MoaB/Mog" evidence="5">
    <location>
        <begin position="188"/>
        <end position="348"/>
    </location>
</feature>
<dbReference type="Pfam" id="PF00994">
    <property type="entry name" value="MoCF_biosynth"/>
    <property type="match status" value="2"/>
</dbReference>
<dbReference type="InterPro" id="IPR036425">
    <property type="entry name" value="MoaB/Mog-like_dom_sf"/>
</dbReference>
<dbReference type="FunFam" id="2.170.190.11:FF:000001">
    <property type="entry name" value="Molybdopterin molybdenumtransferase"/>
    <property type="match status" value="1"/>
</dbReference>
<dbReference type="InterPro" id="IPR005111">
    <property type="entry name" value="MoeA_C_domain_IV"/>
</dbReference>
<dbReference type="InterPro" id="IPR023163">
    <property type="entry name" value="SMc04008-like_domain"/>
</dbReference>
<dbReference type="GO" id="GO:0006777">
    <property type="term" value="P:Mo-molybdopterin cofactor biosynthetic process"/>
    <property type="evidence" value="ECO:0007669"/>
    <property type="project" value="UniProtKB-KW"/>
</dbReference>
<dbReference type="SUPFAM" id="SSF63882">
    <property type="entry name" value="MoeA N-terminal region -like"/>
    <property type="match status" value="1"/>
</dbReference>
<dbReference type="Pfam" id="PF03454">
    <property type="entry name" value="MoeA_C"/>
    <property type="match status" value="1"/>
</dbReference>
<dbReference type="Proteomes" id="UP001190700">
    <property type="component" value="Unassembled WGS sequence"/>
</dbReference>
<dbReference type="InterPro" id="IPR036135">
    <property type="entry name" value="MoeA_linker/N_sf"/>
</dbReference>
<evidence type="ECO:0000256" key="3">
    <source>
        <dbReference type="ARBA" id="ARBA00008339"/>
    </source>
</evidence>
<dbReference type="SUPFAM" id="SSF158757">
    <property type="entry name" value="SMc04008-like"/>
    <property type="match status" value="2"/>
</dbReference>
<evidence type="ECO:0000256" key="2">
    <source>
        <dbReference type="ARBA" id="ARBA00007589"/>
    </source>
</evidence>
<dbReference type="PANTHER" id="PTHR10192">
    <property type="entry name" value="MOLYBDOPTERIN BIOSYNTHESIS PROTEIN"/>
    <property type="match status" value="1"/>
</dbReference>
<dbReference type="InterPro" id="IPR038987">
    <property type="entry name" value="MoeA-like"/>
</dbReference>
<protein>
    <submittedName>
        <fullName evidence="6">Molybdopterin biosynthesis protein</fullName>
    </submittedName>
</protein>
<comment type="similarity">
    <text evidence="3">In the C-terminal section; belongs to the MoeA family.</text>
</comment>
<reference evidence="6 7" key="1">
    <citation type="journal article" date="2015" name="Genome Biol. Evol.">
        <title>Comparative Genomics of a Bacterivorous Green Alga Reveals Evolutionary Causalities and Consequences of Phago-Mixotrophic Mode of Nutrition.</title>
        <authorList>
            <person name="Burns J.A."/>
            <person name="Paasch A."/>
            <person name="Narechania A."/>
            <person name="Kim E."/>
        </authorList>
    </citation>
    <scope>NUCLEOTIDE SEQUENCE [LARGE SCALE GENOMIC DNA]</scope>
    <source>
        <strain evidence="6 7">PLY_AMNH</strain>
    </source>
</reference>
<sequence length="932" mass="99362">MDPKTLPGSEKSYDYVSVAAANSAVQKHCKALPAVSIPLQDALHRVLAETVVASHPFPPFRASIKDGYAIRAADGPGIRKIIGNAWAGPACGFTVTTGTAAYITTGGALPEGADAVVGVEQTQLLEEGKKVLISVEIRPGAEIRPIGADIPQDEVVVEAGQRIGASDIGILATIGKKTVRVHQTPEVWVISTGNELKDETQVVASDFRDGQICDCNRPMLIAAARAEGANVTDGGIVTDSEAGLLQALRSAITGGADVIVTSGGVSMGDRDYVKPVFESLSSSFGGAVHFGRVLMKPGKPFTFATLHIPVQLHAPSMGGRTVLLFGLPGNPVSALVTSQLICLPALRTLSGLVSPMLRRVWVTTEQDLPMDPVRPEYHRARVQWDRSSGLGGSLLARSTGNQISSRLLSMKGADVLMEVPQGSGKIPKGSQVSALLINGLEHMEQLYTPEVPTPILPNGVPWTAGGMSTTVSSPSSAPAVVSALPEAVKVQCEAFAFSKLVQHLQLRTDVQNIDQMTLAGFCRNCLAKWYAAGAHAQGLDLPYDTACEMVYGMPYKSWKSQYQTPSTPEQLAQYEANKHLFAKHPESSKANLSVPLLSTTASTLPEAIKVQCEAFAFSKLVQHLQIRSDVQNMDQMILAGFCRNCLAKWYAAGARAQGLDLPYDLACEQVYGMPYKNWKSQYQTPSTPEKMAKYEANKQYFAKHDEAVDSSLVAISARVVSVPSTGAVNAAAGLGLHSDVCSSNAGLADTTPKVASLPSPAVSLGSRVPLRASILTVSDRASAGAYPDLSGPEVVRCLHNFNESQGQPWNLSILTMKVVPDELETIQEILAEWASPSHQCNVVITTGGTGFSRRDVTPEATQPLLQRTAHGVMTMVQQECSKVEPMAALSRGVAGVCNQTFMVNLPGRPKAVQESLMVLMPMLTRIVQDIND</sequence>
<dbReference type="AlphaFoldDB" id="A0AAE0GPI9"/>
<dbReference type="SUPFAM" id="SSF53218">
    <property type="entry name" value="Molybdenum cofactor biosynthesis proteins"/>
    <property type="match status" value="2"/>
</dbReference>
<dbReference type="SMART" id="SM00852">
    <property type="entry name" value="MoCF_biosynth"/>
    <property type="match status" value="2"/>
</dbReference>
<dbReference type="CDD" id="cd00887">
    <property type="entry name" value="MoeA"/>
    <property type="match status" value="1"/>
</dbReference>
<dbReference type="Gene3D" id="1.10.3340.10">
    <property type="entry name" value="SMc04008-like"/>
    <property type="match status" value="2"/>
</dbReference>
<accession>A0AAE0GPI9</accession>
<dbReference type="Pfam" id="PF03453">
    <property type="entry name" value="MoeA_N"/>
    <property type="match status" value="1"/>
</dbReference>
<evidence type="ECO:0000313" key="6">
    <source>
        <dbReference type="EMBL" id="KAK3281999.1"/>
    </source>
</evidence>
<comment type="pathway">
    <text evidence="1">Cofactor biosynthesis; molybdopterin biosynthesis.</text>
</comment>
<dbReference type="NCBIfam" id="TIGR00177">
    <property type="entry name" value="molyb_syn"/>
    <property type="match status" value="1"/>
</dbReference>
<dbReference type="InterPro" id="IPR001453">
    <property type="entry name" value="MoaB/Mog_dom"/>
</dbReference>
<evidence type="ECO:0000259" key="5">
    <source>
        <dbReference type="SMART" id="SM00852"/>
    </source>
</evidence>
<evidence type="ECO:0000313" key="7">
    <source>
        <dbReference type="Proteomes" id="UP001190700"/>
    </source>
</evidence>
<dbReference type="PANTHER" id="PTHR10192:SF5">
    <property type="entry name" value="GEPHYRIN"/>
    <property type="match status" value="1"/>
</dbReference>
<evidence type="ECO:0000256" key="4">
    <source>
        <dbReference type="ARBA" id="ARBA00023150"/>
    </source>
</evidence>
<name>A0AAE0GPI9_9CHLO</name>
<dbReference type="GO" id="GO:0061599">
    <property type="term" value="F:molybdopterin molybdotransferase activity"/>
    <property type="evidence" value="ECO:0007669"/>
    <property type="project" value="TreeGrafter"/>
</dbReference>
<comment type="similarity">
    <text evidence="2">In the N-terminal section; belongs to the MoaB/Mog family.</text>
</comment>
<dbReference type="SUPFAM" id="SSF63867">
    <property type="entry name" value="MoeA C-terminal domain-like"/>
    <property type="match status" value="1"/>
</dbReference>
<organism evidence="6 7">
    <name type="scientific">Cymbomonas tetramitiformis</name>
    <dbReference type="NCBI Taxonomy" id="36881"/>
    <lineage>
        <taxon>Eukaryota</taxon>
        <taxon>Viridiplantae</taxon>
        <taxon>Chlorophyta</taxon>
        <taxon>Pyramimonadophyceae</taxon>
        <taxon>Pyramimonadales</taxon>
        <taxon>Pyramimonadaceae</taxon>
        <taxon>Cymbomonas</taxon>
    </lineage>
</organism>
<dbReference type="Gene3D" id="3.40.980.10">
    <property type="entry name" value="MoaB/Mog-like domain"/>
    <property type="match status" value="2"/>
</dbReference>
<feature type="domain" description="MoaB/Mog" evidence="5">
    <location>
        <begin position="773"/>
        <end position="926"/>
    </location>
</feature>
<dbReference type="InterPro" id="IPR008284">
    <property type="entry name" value="MoCF_biosynth_CS"/>
</dbReference>
<dbReference type="NCBIfam" id="NF045515">
    <property type="entry name" value="Glp_gephyrin"/>
    <property type="match status" value="1"/>
</dbReference>
<dbReference type="Gene3D" id="2.40.340.10">
    <property type="entry name" value="MoeA, C-terminal, domain IV"/>
    <property type="match status" value="1"/>
</dbReference>
<keyword evidence="4" id="KW-0501">Molybdenum cofactor biosynthesis</keyword>
<evidence type="ECO:0000256" key="1">
    <source>
        <dbReference type="ARBA" id="ARBA00005046"/>
    </source>
</evidence>
<dbReference type="Pfam" id="PF06844">
    <property type="entry name" value="DUF1244"/>
    <property type="match status" value="2"/>
</dbReference>
<dbReference type="Gene3D" id="3.90.105.10">
    <property type="entry name" value="Molybdopterin biosynthesis moea protein, domain 2"/>
    <property type="match status" value="1"/>
</dbReference>
<dbReference type="InterPro" id="IPR036810">
    <property type="entry name" value="SMc04008-like_sf"/>
</dbReference>
<dbReference type="FunFam" id="3.40.980.10:FF:000001">
    <property type="entry name" value="Molybdopterin molybdenumtransferase"/>
    <property type="match status" value="1"/>
</dbReference>